<evidence type="ECO:0000313" key="1">
    <source>
        <dbReference type="EMBL" id="RHN49858.1"/>
    </source>
</evidence>
<reference evidence="2" key="1">
    <citation type="journal article" date="2018" name="Nat. Plants">
        <title>Whole-genome landscape of Medicago truncatula symbiotic genes.</title>
        <authorList>
            <person name="Pecrix Y."/>
            <person name="Staton S.E."/>
            <person name="Sallet E."/>
            <person name="Lelandais-Briere C."/>
            <person name="Moreau S."/>
            <person name="Carrere S."/>
            <person name="Blein T."/>
            <person name="Jardinaud M.F."/>
            <person name="Latrasse D."/>
            <person name="Zouine M."/>
            <person name="Zahm M."/>
            <person name="Kreplak J."/>
            <person name="Mayjonade B."/>
            <person name="Satge C."/>
            <person name="Perez M."/>
            <person name="Cauet S."/>
            <person name="Marande W."/>
            <person name="Chantry-Darmon C."/>
            <person name="Lopez-Roques C."/>
            <person name="Bouchez O."/>
            <person name="Berard A."/>
            <person name="Debelle F."/>
            <person name="Munos S."/>
            <person name="Bendahmane A."/>
            <person name="Berges H."/>
            <person name="Niebel A."/>
            <person name="Buitink J."/>
            <person name="Frugier F."/>
            <person name="Benhamed M."/>
            <person name="Crespi M."/>
            <person name="Gouzy J."/>
            <person name="Gamas P."/>
        </authorList>
    </citation>
    <scope>NUCLEOTIDE SEQUENCE [LARGE SCALE GENOMIC DNA]</scope>
    <source>
        <strain evidence="2">cv. Jemalong A17</strain>
    </source>
</reference>
<dbReference type="GO" id="GO:0052861">
    <property type="term" value="F:endo-1,3(4)-beta-glucanase activity"/>
    <property type="evidence" value="ECO:0007669"/>
    <property type="project" value="InterPro"/>
</dbReference>
<gene>
    <name evidence="1" type="ORF">MtrunA17_Chr6g0451121</name>
</gene>
<sequence length="134" mass="15302">MLAHPLHLHLQLLYKKDCCVTVLSYFKYKSIYAELVNVVGDSWILKTDHASITWHSSKGVKEEFHDEIVSALLKYVEGLNSSEITRNSSYFYGKSIARVAWSALIAEEVCFLDVIPKVRKYFKKTSSIGLAELK</sequence>
<proteinExistence type="predicted"/>
<comment type="caution">
    <text evidence="1">The sequence shown here is derived from an EMBL/GenBank/DDBJ whole genome shotgun (WGS) entry which is preliminary data.</text>
</comment>
<dbReference type="PANTHER" id="PTHR31983">
    <property type="entry name" value="ENDO-1,3(4)-BETA-GLUCANASE 1"/>
    <property type="match status" value="1"/>
</dbReference>
<dbReference type="Gramene" id="rna34082">
    <property type="protein sequence ID" value="RHN49858.1"/>
    <property type="gene ID" value="gene34082"/>
</dbReference>
<name>A0A396HB00_MEDTR</name>
<dbReference type="AlphaFoldDB" id="A0A396HB00"/>
<dbReference type="InterPro" id="IPR005200">
    <property type="entry name" value="Endo-beta-glucanase"/>
</dbReference>
<dbReference type="EMBL" id="PSQE01000006">
    <property type="protein sequence ID" value="RHN49858.1"/>
    <property type="molecule type" value="Genomic_DNA"/>
</dbReference>
<dbReference type="Proteomes" id="UP000265566">
    <property type="component" value="Chromosome 6"/>
</dbReference>
<organism evidence="1 2">
    <name type="scientific">Medicago truncatula</name>
    <name type="common">Barrel medic</name>
    <name type="synonym">Medicago tribuloides</name>
    <dbReference type="NCBI Taxonomy" id="3880"/>
    <lineage>
        <taxon>Eukaryota</taxon>
        <taxon>Viridiplantae</taxon>
        <taxon>Streptophyta</taxon>
        <taxon>Embryophyta</taxon>
        <taxon>Tracheophyta</taxon>
        <taxon>Spermatophyta</taxon>
        <taxon>Magnoliopsida</taxon>
        <taxon>eudicotyledons</taxon>
        <taxon>Gunneridae</taxon>
        <taxon>Pentapetalae</taxon>
        <taxon>rosids</taxon>
        <taxon>fabids</taxon>
        <taxon>Fabales</taxon>
        <taxon>Fabaceae</taxon>
        <taxon>Papilionoideae</taxon>
        <taxon>50 kb inversion clade</taxon>
        <taxon>NPAAA clade</taxon>
        <taxon>Hologalegina</taxon>
        <taxon>IRL clade</taxon>
        <taxon>Trifolieae</taxon>
        <taxon>Medicago</taxon>
    </lineage>
</organism>
<accession>A0A396HB00</accession>
<evidence type="ECO:0000313" key="2">
    <source>
        <dbReference type="Proteomes" id="UP000265566"/>
    </source>
</evidence>
<dbReference type="PANTHER" id="PTHR31983:SF22">
    <property type="entry name" value="GLUCAN ENDO-1,3-BETA-D-GLUCOSIDASE"/>
    <property type="match status" value="1"/>
</dbReference>
<protein>
    <submittedName>
        <fullName evidence="1">Putative endo-1,3(4)-beta-glucanase</fullName>
    </submittedName>
</protein>